<evidence type="ECO:0000313" key="2">
    <source>
        <dbReference type="Proteomes" id="UP001589609"/>
    </source>
</evidence>
<accession>A0ABV5WEX8</accession>
<organism evidence="1 2">
    <name type="scientific">Ectobacillus funiculus</name>
    <dbReference type="NCBI Taxonomy" id="137993"/>
    <lineage>
        <taxon>Bacteria</taxon>
        <taxon>Bacillati</taxon>
        <taxon>Bacillota</taxon>
        <taxon>Bacilli</taxon>
        <taxon>Bacillales</taxon>
        <taxon>Bacillaceae</taxon>
        <taxon>Ectobacillus</taxon>
    </lineage>
</organism>
<dbReference type="Proteomes" id="UP001589609">
    <property type="component" value="Unassembled WGS sequence"/>
</dbReference>
<comment type="caution">
    <text evidence="1">The sequence shown here is derived from an EMBL/GenBank/DDBJ whole genome shotgun (WGS) entry which is preliminary data.</text>
</comment>
<keyword evidence="2" id="KW-1185">Reference proteome</keyword>
<reference evidence="1 2" key="1">
    <citation type="submission" date="2024-09" db="EMBL/GenBank/DDBJ databases">
        <authorList>
            <person name="Sun Q."/>
            <person name="Mori K."/>
        </authorList>
    </citation>
    <scope>NUCLEOTIDE SEQUENCE [LARGE SCALE GENOMIC DNA]</scope>
    <source>
        <strain evidence="1 2">JCM 11201</strain>
    </source>
</reference>
<name>A0ABV5WEX8_9BACI</name>
<gene>
    <name evidence="1" type="ORF">ACFFMS_11050</name>
</gene>
<proteinExistence type="predicted"/>
<evidence type="ECO:0000313" key="1">
    <source>
        <dbReference type="EMBL" id="MFB9758998.1"/>
    </source>
</evidence>
<dbReference type="EMBL" id="JBHMAF010000050">
    <property type="protein sequence ID" value="MFB9758998.1"/>
    <property type="molecule type" value="Genomic_DNA"/>
</dbReference>
<sequence>MSLEWFYRMEHAVRQSLPGVCEGFDELNIVFDTGTTTKHPSFIFSVAVGFDEGEQESFCLIHFDPVNQEFYCYHSEEDTDFETKALFGNLDEMLAFIHDAFHEYLDEMEDADFDDEDEEFDDYDDDLEEFDDYDDEFEEDGEENDSIEWITNDKYAHIEEHSPNGDIEYNIHYKLGIVPETGDGVLLRNTVTKENGEESEEGIMIFFKEEEAPYIKDLIGEYLAREIPYR</sequence>
<protein>
    <submittedName>
        <fullName evidence="1">Uncharacterized protein</fullName>
    </submittedName>
</protein>
<dbReference type="RefSeq" id="WP_379949281.1">
    <property type="nucleotide sequence ID" value="NZ_JBHMAF010000050.1"/>
</dbReference>